<proteinExistence type="predicted"/>
<gene>
    <name evidence="5" type="ORF">HBR001_LOCUS3488</name>
</gene>
<dbReference type="InterPro" id="IPR010402">
    <property type="entry name" value="CCT_domain"/>
</dbReference>
<feature type="domain" description="CCT" evidence="4">
    <location>
        <begin position="240"/>
        <end position="282"/>
    </location>
</feature>
<evidence type="ECO:0000256" key="2">
    <source>
        <dbReference type="ARBA" id="ARBA00023242"/>
    </source>
</evidence>
<comment type="caution">
    <text evidence="5">The sequence shown here is derived from an EMBL/GenBank/DDBJ whole genome shotgun (WGS) entry which is preliminary data.</text>
</comment>
<protein>
    <recommendedName>
        <fullName evidence="4">CCT domain-containing protein</fullName>
    </recommendedName>
</protein>
<evidence type="ECO:0000256" key="1">
    <source>
        <dbReference type="ARBA" id="ARBA00004123"/>
    </source>
</evidence>
<dbReference type="EMBL" id="CANTFL010000576">
    <property type="protein sequence ID" value="CAI5724966.1"/>
    <property type="molecule type" value="Genomic_DNA"/>
</dbReference>
<evidence type="ECO:0000256" key="3">
    <source>
        <dbReference type="SAM" id="MobiDB-lite"/>
    </source>
</evidence>
<reference evidence="5" key="1">
    <citation type="submission" date="2022-12" db="EMBL/GenBank/DDBJ databases">
        <authorList>
            <person name="Webb A."/>
        </authorList>
    </citation>
    <scope>NUCLEOTIDE SEQUENCE</scope>
    <source>
        <strain evidence="5">Hp1</strain>
    </source>
</reference>
<evidence type="ECO:0000313" key="6">
    <source>
        <dbReference type="Proteomes" id="UP001162031"/>
    </source>
</evidence>
<dbReference type="PROSITE" id="PS51017">
    <property type="entry name" value="CCT"/>
    <property type="match status" value="1"/>
</dbReference>
<keyword evidence="2" id="KW-0539">Nucleus</keyword>
<dbReference type="AlphaFoldDB" id="A0AAV0TPG5"/>
<evidence type="ECO:0000313" key="5">
    <source>
        <dbReference type="EMBL" id="CAI5724966.1"/>
    </source>
</evidence>
<dbReference type="Proteomes" id="UP001162031">
    <property type="component" value="Unassembled WGS sequence"/>
</dbReference>
<name>A0AAV0TPG5_HYABA</name>
<sequence length="286" mass="31567">MLHGSGQATAWIRRAGLAQSWNDLQLEQSAVEHVEKAVVEELARDVDDLSTIFEGLVDGADISLPCDDGHDGTWIDSLDDDGVDVIELSSAFDVLMEEQGEAMAVSDSGDGSNDEEEDDTDDEDATTDETEVTDSSVTDIADIHIIPSAPVWASMAPLDPRSCIRTPVFSDLDTRIPRVQVPRIDLSFSAHRVVMLAAGVADVSQPEQSMSPPKEKAKVAKCAHNSETCWVCKSSKSVEQKRALHRYYEKRARRNWKRGPRYTGRSNVASSRVRDSGRFTCTTRWI</sequence>
<feature type="compositionally biased region" description="Acidic residues" evidence="3">
    <location>
        <begin position="112"/>
        <end position="132"/>
    </location>
</feature>
<dbReference type="Pfam" id="PF06203">
    <property type="entry name" value="CCT"/>
    <property type="match status" value="1"/>
</dbReference>
<evidence type="ECO:0000259" key="4">
    <source>
        <dbReference type="PROSITE" id="PS51017"/>
    </source>
</evidence>
<keyword evidence="6" id="KW-1185">Reference proteome</keyword>
<comment type="subcellular location">
    <subcellularLocation>
        <location evidence="1">Nucleus</location>
    </subcellularLocation>
</comment>
<organism evidence="5 6">
    <name type="scientific">Hyaloperonospora brassicae</name>
    <name type="common">Brassica downy mildew</name>
    <name type="synonym">Peronospora brassicae</name>
    <dbReference type="NCBI Taxonomy" id="162125"/>
    <lineage>
        <taxon>Eukaryota</taxon>
        <taxon>Sar</taxon>
        <taxon>Stramenopiles</taxon>
        <taxon>Oomycota</taxon>
        <taxon>Peronosporomycetes</taxon>
        <taxon>Peronosporales</taxon>
        <taxon>Peronosporaceae</taxon>
        <taxon>Hyaloperonospora</taxon>
    </lineage>
</organism>
<feature type="region of interest" description="Disordered" evidence="3">
    <location>
        <begin position="101"/>
        <end position="138"/>
    </location>
</feature>
<dbReference type="GO" id="GO:0005634">
    <property type="term" value="C:nucleus"/>
    <property type="evidence" value="ECO:0007669"/>
    <property type="project" value="UniProtKB-SubCell"/>
</dbReference>
<accession>A0AAV0TPG5</accession>